<reference evidence="2 3" key="1">
    <citation type="submission" date="2016-04" db="EMBL/GenBank/DDBJ databases">
        <authorList>
            <person name="Chen L."/>
            <person name="Zhuang W."/>
            <person name="Wang G."/>
        </authorList>
    </citation>
    <scope>NUCLEOTIDE SEQUENCE [LARGE SCALE GENOMIC DNA]</scope>
    <source>
        <strain evidence="3">GR20</strain>
    </source>
</reference>
<evidence type="ECO:0000313" key="2">
    <source>
        <dbReference type="EMBL" id="OQP45924.1"/>
    </source>
</evidence>
<gene>
    <name evidence="2" type="ORF">A4D02_32520</name>
</gene>
<evidence type="ECO:0000313" key="3">
    <source>
        <dbReference type="Proteomes" id="UP000192277"/>
    </source>
</evidence>
<feature type="signal peptide" evidence="1">
    <location>
        <begin position="1"/>
        <end position="28"/>
    </location>
</feature>
<comment type="caution">
    <text evidence="2">The sequence shown here is derived from an EMBL/GenBank/DDBJ whole genome shotgun (WGS) entry which is preliminary data.</text>
</comment>
<accession>A0ABX3NU55</accession>
<organism evidence="2 3">
    <name type="scientific">Niastella koreensis</name>
    <dbReference type="NCBI Taxonomy" id="354356"/>
    <lineage>
        <taxon>Bacteria</taxon>
        <taxon>Pseudomonadati</taxon>
        <taxon>Bacteroidota</taxon>
        <taxon>Chitinophagia</taxon>
        <taxon>Chitinophagales</taxon>
        <taxon>Chitinophagaceae</taxon>
        <taxon>Niastella</taxon>
    </lineage>
</organism>
<dbReference type="Proteomes" id="UP000192277">
    <property type="component" value="Unassembled WGS sequence"/>
</dbReference>
<keyword evidence="3" id="KW-1185">Reference proteome</keyword>
<protein>
    <submittedName>
        <fullName evidence="2">Uncharacterized protein</fullName>
    </submittedName>
</protein>
<dbReference type="EMBL" id="LWBO01000018">
    <property type="protein sequence ID" value="OQP45924.1"/>
    <property type="molecule type" value="Genomic_DNA"/>
</dbReference>
<sequence length="121" mass="13802">MGYICRVRYLFTLLLLFVQLVTGFTADAGTTLPSNNISHEKNTSILANDFSPNHLGEAATSFQFNCVAFNVRDHRDTDASVMVGRLSNYISGNLRKRINAFPTPHWSSFIRLLLFPNHYFW</sequence>
<name>A0ABX3NU55_9BACT</name>
<proteinExistence type="predicted"/>
<evidence type="ECO:0000256" key="1">
    <source>
        <dbReference type="SAM" id="SignalP"/>
    </source>
</evidence>
<keyword evidence="1" id="KW-0732">Signal</keyword>
<feature type="chain" id="PRO_5046404371" evidence="1">
    <location>
        <begin position="29"/>
        <end position="121"/>
    </location>
</feature>